<evidence type="ECO:0000259" key="14">
    <source>
        <dbReference type="PROSITE" id="PS51915"/>
    </source>
</evidence>
<dbReference type="FunFam" id="3.30.160.60:FF:001732">
    <property type="entry name" value="Zgc:162936"/>
    <property type="match status" value="1"/>
</dbReference>
<dbReference type="PROSITE" id="PS00028">
    <property type="entry name" value="ZINC_FINGER_C2H2_1"/>
    <property type="match status" value="5"/>
</dbReference>
<dbReference type="Pfam" id="PF13894">
    <property type="entry name" value="zf-C2H2_4"/>
    <property type="match status" value="1"/>
</dbReference>
<evidence type="ECO:0000256" key="8">
    <source>
        <dbReference type="ARBA" id="ARBA00023125"/>
    </source>
</evidence>
<dbReference type="SMART" id="SM00868">
    <property type="entry name" value="zf-AD"/>
    <property type="match status" value="1"/>
</dbReference>
<feature type="binding site" evidence="12">
    <location>
        <position position="10"/>
    </location>
    <ligand>
        <name>Zn(2+)</name>
        <dbReference type="ChEBI" id="CHEBI:29105"/>
    </ligand>
</feature>
<keyword evidence="16" id="KW-1185">Reference proteome</keyword>
<feature type="domain" description="C2H2-type" evidence="13">
    <location>
        <begin position="225"/>
        <end position="253"/>
    </location>
</feature>
<dbReference type="EMBL" id="LR899014">
    <property type="protein sequence ID" value="CAD7093083.1"/>
    <property type="molecule type" value="Genomic_DNA"/>
</dbReference>
<feature type="binding site" evidence="12">
    <location>
        <position position="58"/>
    </location>
    <ligand>
        <name>Zn(2+)</name>
        <dbReference type="ChEBI" id="CHEBI:29105"/>
    </ligand>
</feature>
<keyword evidence="5 11" id="KW-0863">Zinc-finger</keyword>
<evidence type="ECO:0000256" key="2">
    <source>
        <dbReference type="ARBA" id="ARBA00006991"/>
    </source>
</evidence>
<dbReference type="GO" id="GO:0008270">
    <property type="term" value="F:zinc ion binding"/>
    <property type="evidence" value="ECO:0007669"/>
    <property type="project" value="UniProtKB-UniRule"/>
</dbReference>
<organism evidence="15 16">
    <name type="scientific">Hermetia illucens</name>
    <name type="common">Black soldier fly</name>
    <dbReference type="NCBI Taxonomy" id="343691"/>
    <lineage>
        <taxon>Eukaryota</taxon>
        <taxon>Metazoa</taxon>
        <taxon>Ecdysozoa</taxon>
        <taxon>Arthropoda</taxon>
        <taxon>Hexapoda</taxon>
        <taxon>Insecta</taxon>
        <taxon>Pterygota</taxon>
        <taxon>Neoptera</taxon>
        <taxon>Endopterygota</taxon>
        <taxon>Diptera</taxon>
        <taxon>Brachycera</taxon>
        <taxon>Stratiomyomorpha</taxon>
        <taxon>Stratiomyidae</taxon>
        <taxon>Hermetiinae</taxon>
        <taxon>Hermetia</taxon>
    </lineage>
</organism>
<dbReference type="InterPro" id="IPR013087">
    <property type="entry name" value="Znf_C2H2_type"/>
</dbReference>
<protein>
    <submittedName>
        <fullName evidence="15">Uncharacterized protein</fullName>
    </submittedName>
</protein>
<evidence type="ECO:0000313" key="15">
    <source>
        <dbReference type="EMBL" id="CAD7093083.1"/>
    </source>
</evidence>
<feature type="domain" description="C2H2-type" evidence="13">
    <location>
        <begin position="201"/>
        <end position="223"/>
    </location>
</feature>
<dbReference type="InterPro" id="IPR036236">
    <property type="entry name" value="Znf_C2H2_sf"/>
</dbReference>
<evidence type="ECO:0000256" key="5">
    <source>
        <dbReference type="ARBA" id="ARBA00022771"/>
    </source>
</evidence>
<keyword evidence="3 12" id="KW-0479">Metal-binding</keyword>
<proteinExistence type="inferred from homology"/>
<dbReference type="OMA" id="QCESCHI"/>
<dbReference type="SMART" id="SM00355">
    <property type="entry name" value="ZnF_C2H2"/>
    <property type="match status" value="6"/>
</dbReference>
<feature type="domain" description="ZAD" evidence="14">
    <location>
        <begin position="5"/>
        <end position="82"/>
    </location>
</feature>
<dbReference type="GO" id="GO:0045893">
    <property type="term" value="P:positive regulation of DNA-templated transcription"/>
    <property type="evidence" value="ECO:0007669"/>
    <property type="project" value="UniProtKB-ARBA"/>
</dbReference>
<dbReference type="Gene3D" id="3.30.160.60">
    <property type="entry name" value="Classic Zinc Finger"/>
    <property type="match status" value="4"/>
</dbReference>
<keyword evidence="9" id="KW-0804">Transcription</keyword>
<dbReference type="FunFam" id="3.30.160.60:FF:001156">
    <property type="entry name" value="Zinc finger protein 407"/>
    <property type="match status" value="1"/>
</dbReference>
<keyword evidence="6 12" id="KW-0862">Zinc</keyword>
<name>A0A7R8V598_HERIL</name>
<accession>A0A7R8V598</accession>
<dbReference type="InterPro" id="IPR012934">
    <property type="entry name" value="Znf_AD"/>
</dbReference>
<dbReference type="OrthoDB" id="8922241at2759"/>
<keyword evidence="7" id="KW-0805">Transcription regulation</keyword>
<dbReference type="Pfam" id="PF00096">
    <property type="entry name" value="zf-C2H2"/>
    <property type="match status" value="2"/>
</dbReference>
<feature type="binding site" evidence="12">
    <location>
        <position position="55"/>
    </location>
    <ligand>
        <name>Zn(2+)</name>
        <dbReference type="ChEBI" id="CHEBI:29105"/>
    </ligand>
</feature>
<evidence type="ECO:0000313" key="16">
    <source>
        <dbReference type="Proteomes" id="UP000594454"/>
    </source>
</evidence>
<evidence type="ECO:0000256" key="1">
    <source>
        <dbReference type="ARBA" id="ARBA00004123"/>
    </source>
</evidence>
<evidence type="ECO:0000256" key="4">
    <source>
        <dbReference type="ARBA" id="ARBA00022737"/>
    </source>
</evidence>
<evidence type="ECO:0000256" key="3">
    <source>
        <dbReference type="ARBA" id="ARBA00022723"/>
    </source>
</evidence>
<dbReference type="InParanoid" id="A0A7R8V598"/>
<reference evidence="15 16" key="1">
    <citation type="submission" date="2020-11" db="EMBL/GenBank/DDBJ databases">
        <authorList>
            <person name="Wallbank WR R."/>
            <person name="Pardo Diaz C."/>
            <person name="Kozak K."/>
            <person name="Martin S."/>
            <person name="Jiggins C."/>
            <person name="Moest M."/>
            <person name="Warren A I."/>
            <person name="Generalovic N T."/>
            <person name="Byers J.R.P. K."/>
            <person name="Montejo-Kovacevich G."/>
            <person name="Yen C E."/>
        </authorList>
    </citation>
    <scope>NUCLEOTIDE SEQUENCE [LARGE SCALE GENOMIC DNA]</scope>
</reference>
<feature type="domain" description="C2H2-type" evidence="13">
    <location>
        <begin position="254"/>
        <end position="281"/>
    </location>
</feature>
<comment type="subcellular location">
    <subcellularLocation>
        <location evidence="1">Nucleus</location>
    </subcellularLocation>
</comment>
<dbReference type="PANTHER" id="PTHR24379:SF127">
    <property type="entry name" value="BLOODY FINGERS-RELATED"/>
    <property type="match status" value="1"/>
</dbReference>
<evidence type="ECO:0000259" key="13">
    <source>
        <dbReference type="PROSITE" id="PS50157"/>
    </source>
</evidence>
<dbReference type="SUPFAM" id="SSF57716">
    <property type="entry name" value="Glucocorticoid receptor-like (DNA-binding domain)"/>
    <property type="match status" value="1"/>
</dbReference>
<evidence type="ECO:0000256" key="10">
    <source>
        <dbReference type="ARBA" id="ARBA00023242"/>
    </source>
</evidence>
<dbReference type="Pfam" id="PF07776">
    <property type="entry name" value="zf-AD"/>
    <property type="match status" value="1"/>
</dbReference>
<feature type="domain" description="C2H2-type" evidence="13">
    <location>
        <begin position="282"/>
        <end position="309"/>
    </location>
</feature>
<dbReference type="GO" id="GO:0000981">
    <property type="term" value="F:DNA-binding transcription factor activity, RNA polymerase II-specific"/>
    <property type="evidence" value="ECO:0007669"/>
    <property type="project" value="TreeGrafter"/>
</dbReference>
<dbReference type="Proteomes" id="UP000594454">
    <property type="component" value="Chromosome 6"/>
</dbReference>
<evidence type="ECO:0000256" key="11">
    <source>
        <dbReference type="PROSITE-ProRule" id="PRU00042"/>
    </source>
</evidence>
<feature type="domain" description="C2H2-type" evidence="13">
    <location>
        <begin position="172"/>
        <end position="200"/>
    </location>
</feature>
<dbReference type="Gene3D" id="3.40.1800.20">
    <property type="match status" value="1"/>
</dbReference>
<dbReference type="SUPFAM" id="SSF57667">
    <property type="entry name" value="beta-beta-alpha zinc fingers"/>
    <property type="match status" value="3"/>
</dbReference>
<dbReference type="PROSITE" id="PS51915">
    <property type="entry name" value="ZAD"/>
    <property type="match status" value="1"/>
</dbReference>
<evidence type="ECO:0000256" key="6">
    <source>
        <dbReference type="ARBA" id="ARBA00022833"/>
    </source>
</evidence>
<evidence type="ECO:0000256" key="12">
    <source>
        <dbReference type="PROSITE-ProRule" id="PRU01263"/>
    </source>
</evidence>
<dbReference type="GO" id="GO:0005634">
    <property type="term" value="C:nucleus"/>
    <property type="evidence" value="ECO:0007669"/>
    <property type="project" value="UniProtKB-SubCell"/>
</dbReference>
<dbReference type="GO" id="GO:0005694">
    <property type="term" value="C:chromosome"/>
    <property type="evidence" value="ECO:0007669"/>
    <property type="project" value="UniProtKB-ARBA"/>
</dbReference>
<dbReference type="AlphaFoldDB" id="A0A7R8V598"/>
<feature type="domain" description="C2H2-type" evidence="13">
    <location>
        <begin position="310"/>
        <end position="337"/>
    </location>
</feature>
<keyword evidence="4" id="KW-0677">Repeat</keyword>
<evidence type="ECO:0000256" key="7">
    <source>
        <dbReference type="ARBA" id="ARBA00023015"/>
    </source>
</evidence>
<keyword evidence="10" id="KW-0539">Nucleus</keyword>
<feature type="binding site" evidence="12">
    <location>
        <position position="7"/>
    </location>
    <ligand>
        <name>Zn(2+)</name>
        <dbReference type="ChEBI" id="CHEBI:29105"/>
    </ligand>
</feature>
<gene>
    <name evidence="15" type="ORF">HERILL_LOCUS15390</name>
</gene>
<dbReference type="PROSITE" id="PS50157">
    <property type="entry name" value="ZINC_FINGER_C2H2_2"/>
    <property type="match status" value="6"/>
</dbReference>
<comment type="similarity">
    <text evidence="2">Belongs to the krueppel C2H2-type zinc-finger protein family.</text>
</comment>
<sequence>MYSVDVCRACLTPEKLVSSVYEITEESGNVSIAEMLEVTTGIKIVDADWYPDKICENCLSAAYHFHAFKLKCEQSHAILTEQFQMLSAGGPIESPPQLVPAASELIETSPDAELETRPGVAIACGEFIIQEIPQEPSTPLSVLDYLDPETQKTFKRTKNNAKRKIISNSHQTICGLCGIIFKDEFTQMKHNKDVHGEESPFRCNQCPAVFSTKCDLLRHMKIHDFKCSVCFHRFESQSELITHSIESHQEDSLLRCKYCPLKFKRRSQLTVHIFEHTGKVKYQCESCHIPLWSRKHQIEHMRIHTGEKPFTCEVCQKKFRFKRVLIKHIRVVHTQTD</sequence>
<evidence type="ECO:0000256" key="9">
    <source>
        <dbReference type="ARBA" id="ARBA00023163"/>
    </source>
</evidence>
<dbReference type="GO" id="GO:0000977">
    <property type="term" value="F:RNA polymerase II transcription regulatory region sequence-specific DNA binding"/>
    <property type="evidence" value="ECO:0007669"/>
    <property type="project" value="TreeGrafter"/>
</dbReference>
<dbReference type="PANTHER" id="PTHR24379">
    <property type="entry name" value="KRAB AND ZINC FINGER DOMAIN-CONTAINING"/>
    <property type="match status" value="1"/>
</dbReference>
<keyword evidence="8" id="KW-0238">DNA-binding</keyword>